<comment type="caution">
    <text evidence="1">The sequence shown here is derived from an EMBL/GenBank/DDBJ whole genome shotgun (WGS) entry which is preliminary data.</text>
</comment>
<keyword evidence="2" id="KW-1185">Reference proteome</keyword>
<evidence type="ECO:0000313" key="2">
    <source>
        <dbReference type="Proteomes" id="UP000751614"/>
    </source>
</evidence>
<reference evidence="1 2" key="1">
    <citation type="submission" date="2019-05" db="EMBL/GenBank/DDBJ databases">
        <title>Flagellimonas sp. AsT0115, sp. nov., isolated from a marine red algae, Asparagopsis taxiformis.</title>
        <authorList>
            <person name="Kim J."/>
            <person name="Jeong S.E."/>
            <person name="Jeon C.O."/>
        </authorList>
    </citation>
    <scope>NUCLEOTIDE SEQUENCE [LARGE SCALE GENOMIC DNA]</scope>
    <source>
        <strain evidence="1 2">AsT0115</strain>
    </source>
</reference>
<proteinExistence type="predicted"/>
<gene>
    <name evidence="1" type="ORF">FGG15_11435</name>
</gene>
<dbReference type="RefSeq" id="WP_138836314.1">
    <property type="nucleotide sequence ID" value="NZ_VCNI01000002.1"/>
</dbReference>
<protein>
    <submittedName>
        <fullName evidence="1">Uncharacterized protein</fullName>
    </submittedName>
</protein>
<accession>A0ABY2WJ03</accession>
<sequence>MRLTLSFILIFFHVGIHCQDYGSSGVTNALYNTDKNLVLVRSSFNKIKVTFKKDEKRYVSPSHNDSYIYFRDNIIGILVAPSKITESQHILTGVKILNNKDEGEKILFYSKEKHLINVNYESNQIIWSYETENAEYEWTFENLTLGNEAEIFDVIGMFKLENTPLSNTSQNSQNLIGLTEQQVISRCSRNFKKPRLIDQPIGNFTDNGDIALLFMSVEDDNMYNIVIIDEHQICKYILSYYPNDFLESISKIYNETYGNSTAGLTWYERVGGKKYSYTIDLISAMKSEKFVVHTKQEN</sequence>
<evidence type="ECO:0000313" key="1">
    <source>
        <dbReference type="EMBL" id="TMU54806.1"/>
    </source>
</evidence>
<name>A0ABY2WJ03_9FLAO</name>
<dbReference type="EMBL" id="VCNI01000002">
    <property type="protein sequence ID" value="TMU54806.1"/>
    <property type="molecule type" value="Genomic_DNA"/>
</dbReference>
<dbReference type="Proteomes" id="UP000751614">
    <property type="component" value="Unassembled WGS sequence"/>
</dbReference>
<organism evidence="1 2">
    <name type="scientific">Flagellimonas algicola</name>
    <dbReference type="NCBI Taxonomy" id="2583815"/>
    <lineage>
        <taxon>Bacteria</taxon>
        <taxon>Pseudomonadati</taxon>
        <taxon>Bacteroidota</taxon>
        <taxon>Flavobacteriia</taxon>
        <taxon>Flavobacteriales</taxon>
        <taxon>Flavobacteriaceae</taxon>
        <taxon>Flagellimonas</taxon>
    </lineage>
</organism>